<dbReference type="InterPro" id="IPR001322">
    <property type="entry name" value="Lamin_tail_dom"/>
</dbReference>
<protein>
    <submittedName>
        <fullName evidence="3">Late competence protein</fullName>
    </submittedName>
</protein>
<dbReference type="PANTHER" id="PTHR30619:SF7">
    <property type="entry name" value="BETA-LACTAMASE DOMAIN PROTEIN"/>
    <property type="match status" value="1"/>
</dbReference>
<dbReference type="STRING" id="309798.COPRO5265_0208"/>
<dbReference type="OrthoDB" id="9761531at2"/>
<dbReference type="RefSeq" id="WP_012543827.1">
    <property type="nucleotide sequence ID" value="NC_011295.1"/>
</dbReference>
<dbReference type="Pfam" id="PF00932">
    <property type="entry name" value="LTD"/>
    <property type="match status" value="1"/>
</dbReference>
<dbReference type="PANTHER" id="PTHR30619">
    <property type="entry name" value="DNA INTERNALIZATION/COMPETENCE PROTEIN COMEC/REC2"/>
    <property type="match status" value="1"/>
</dbReference>
<dbReference type="SUPFAM" id="SSF56281">
    <property type="entry name" value="Metallo-hydrolase/oxidoreductase"/>
    <property type="match status" value="1"/>
</dbReference>
<keyword evidence="4" id="KW-1185">Reference proteome</keyword>
<dbReference type="InterPro" id="IPR001279">
    <property type="entry name" value="Metallo-B-lactamas"/>
</dbReference>
<dbReference type="CDD" id="cd07731">
    <property type="entry name" value="ComA-like_MBL-fold"/>
    <property type="match status" value="1"/>
</dbReference>
<dbReference type="InterPro" id="IPR036415">
    <property type="entry name" value="Lamin_tail_dom_sf"/>
</dbReference>
<dbReference type="InterPro" id="IPR036866">
    <property type="entry name" value="RibonucZ/Hydroxyglut_hydro"/>
</dbReference>
<evidence type="ECO:0000256" key="1">
    <source>
        <dbReference type="SAM" id="MobiDB-lite"/>
    </source>
</evidence>
<proteinExistence type="predicted"/>
<dbReference type="eggNOG" id="COG2333">
    <property type="taxonomic scope" value="Bacteria"/>
</dbReference>
<name>B5Y731_COPPD</name>
<dbReference type="InterPro" id="IPR035681">
    <property type="entry name" value="ComA-like_MBL"/>
</dbReference>
<dbReference type="SMART" id="SM00849">
    <property type="entry name" value="Lactamase_B"/>
    <property type="match status" value="1"/>
</dbReference>
<dbReference type="Gene3D" id="2.60.40.1260">
    <property type="entry name" value="Lamin Tail domain"/>
    <property type="match status" value="1"/>
</dbReference>
<dbReference type="KEGG" id="cpo:COPRO5265_0208"/>
<evidence type="ECO:0000259" key="2">
    <source>
        <dbReference type="PROSITE" id="PS51841"/>
    </source>
</evidence>
<dbReference type="AlphaFoldDB" id="B5Y731"/>
<evidence type="ECO:0000313" key="4">
    <source>
        <dbReference type="Proteomes" id="UP000001732"/>
    </source>
</evidence>
<dbReference type="PROSITE" id="PS51841">
    <property type="entry name" value="LTD"/>
    <property type="match status" value="1"/>
</dbReference>
<dbReference type="EMBL" id="CP001145">
    <property type="protein sequence ID" value="ACI17175.1"/>
    <property type="molecule type" value="Genomic_DNA"/>
</dbReference>
<evidence type="ECO:0000313" key="3">
    <source>
        <dbReference type="EMBL" id="ACI17175.1"/>
    </source>
</evidence>
<reference evidence="4" key="1">
    <citation type="submission" date="2008-08" db="EMBL/GenBank/DDBJ databases">
        <title>The complete genome sequence of Coprothermobacter proteolyticus strain ATCC 5245 / DSM 5265 / BT.</title>
        <authorList>
            <person name="Dodson R.J."/>
            <person name="Durkin A.S."/>
            <person name="Wu M."/>
            <person name="Eisen J."/>
            <person name="Sutton G."/>
        </authorList>
    </citation>
    <scope>NUCLEOTIDE SEQUENCE [LARGE SCALE GENOMIC DNA]</scope>
    <source>
        <strain evidence="4">ATCC 35245 / DSM 5265 / OCM 4 / BT</strain>
    </source>
</reference>
<organism evidence="3 4">
    <name type="scientific">Coprothermobacter proteolyticus (strain ATCC 35245 / DSM 5265 / OCM 4 / BT)</name>
    <dbReference type="NCBI Taxonomy" id="309798"/>
    <lineage>
        <taxon>Bacteria</taxon>
        <taxon>Pseudomonadati</taxon>
        <taxon>Coprothermobacterota</taxon>
        <taxon>Coprothermobacteria</taxon>
        <taxon>Coprothermobacterales</taxon>
        <taxon>Coprothermobacteraceae</taxon>
        <taxon>Coprothermobacter</taxon>
    </lineage>
</organism>
<dbReference type="Proteomes" id="UP000001732">
    <property type="component" value="Chromosome"/>
</dbReference>
<feature type="compositionally biased region" description="Low complexity" evidence="1">
    <location>
        <begin position="293"/>
        <end position="312"/>
    </location>
</feature>
<sequence length="417" mass="44904">MLGNSKNAKLLAASFFLLLLIGLTAYSFTFTAQHSSDLVVSHIDVGQGLSVLVQFPNGTAMLYDAGPNKSAETIVNYLKSHSVSKIDALILSHPDSDHIGAADEVIESFTIGSFYMPKVAHSTQSYLDVLSAAKAKELTIKTAKKGVTISLDPEVKVTMWGPVKEYDLDDTNNWSAVVSITYGSTSFLLTGDAGQEAENDMINTGVVEPQTVLQVGHHGSKYSTSTEFLSAVTPTYAVISVGENSYGHPSEETLSRLQSYNVHVFRTDKQGTVVATSDGKTITWNVEPISWEDSSQASPTTSQTDSASTATPNQEALPKVVIISKDLKEEIVVIQNNDAVDIDMSGWSLVSVKGDQVFTFPEGFRLGKGKTVTITSGFKAYEDSPSVLKWTSSTIWNNDGDPAELLDDKGRLVSSLP</sequence>
<gene>
    <name evidence="3" type="ordered locus">COPRO5265_0208</name>
</gene>
<feature type="domain" description="LTD" evidence="2">
    <location>
        <begin position="299"/>
        <end position="417"/>
    </location>
</feature>
<dbReference type="SUPFAM" id="SSF74853">
    <property type="entry name" value="Lamin A/C globular tail domain"/>
    <property type="match status" value="1"/>
</dbReference>
<dbReference type="InterPro" id="IPR052159">
    <property type="entry name" value="Competence_DNA_uptake"/>
</dbReference>
<dbReference type="Pfam" id="PF00753">
    <property type="entry name" value="Lactamase_B"/>
    <property type="match status" value="1"/>
</dbReference>
<dbReference type="Gene3D" id="3.60.15.10">
    <property type="entry name" value="Ribonuclease Z/Hydroxyacylglutathione hydrolase-like"/>
    <property type="match status" value="1"/>
</dbReference>
<reference evidence="3 4" key="2">
    <citation type="journal article" date="2014" name="Genome Announc.">
        <title>Complete Genome Sequence of Coprothermobacter proteolyticus DSM 5265.</title>
        <authorList>
            <person name="Alexiev A."/>
            <person name="Coil D.A."/>
            <person name="Badger J.H."/>
            <person name="Enticknap J."/>
            <person name="Ward N."/>
            <person name="Robb F.T."/>
            <person name="Eisen J.A."/>
        </authorList>
    </citation>
    <scope>NUCLEOTIDE SEQUENCE [LARGE SCALE GENOMIC DNA]</scope>
    <source>
        <strain evidence="4">ATCC 35245 / DSM 5265 / OCM 4 / BT</strain>
    </source>
</reference>
<accession>B5Y731</accession>
<feature type="region of interest" description="Disordered" evidence="1">
    <location>
        <begin position="287"/>
        <end position="313"/>
    </location>
</feature>